<evidence type="ECO:0000313" key="3">
    <source>
        <dbReference type="EMBL" id="CAD1558440.1"/>
    </source>
</evidence>
<reference evidence="3" key="1">
    <citation type="submission" date="2020-07" db="EMBL/GenBank/DDBJ databases">
        <authorList>
            <person name="Ferguson B K."/>
        </authorList>
    </citation>
    <scope>NUCLEOTIDE SEQUENCE</scope>
    <source>
        <strain evidence="3">L06</strain>
    </source>
</reference>
<sequence length="218" mass="24685">MMEELVELGKTYSNHKRLLESGDDECSTDSGCSSRGSTISAERIARTHRRGEISLPRKCYSHEFPADGLSPAGTYENRFTRFEKKNQRSKSTTALLRSWSPCQNRKHMSTSSTQSSSSPSDDQSTDSDSLKRTSKTDILTKALHYLKVGTSVNNEKSEEKLKKKNPKRILRDPVTYTYVKGLSGLPTQRVPRGHNRSDFSTNNSSHLYNYKIQRISNQ</sequence>
<feature type="compositionally biased region" description="Polar residues" evidence="1">
    <location>
        <begin position="89"/>
        <end position="103"/>
    </location>
</feature>
<protein>
    <recommendedName>
        <fullName evidence="2">DUF4797 domain-containing protein</fullName>
    </recommendedName>
</protein>
<dbReference type="InterPro" id="IPR032050">
    <property type="entry name" value="DUF4797"/>
</dbReference>
<dbReference type="EMBL" id="CADCXW020000021">
    <property type="protein sequence ID" value="CAD1558440.1"/>
    <property type="molecule type" value="Genomic_DNA"/>
</dbReference>
<proteinExistence type="predicted"/>
<feature type="compositionally biased region" description="Polar residues" evidence="1">
    <location>
        <begin position="28"/>
        <end position="40"/>
    </location>
</feature>
<accession>A0A6V7K5X0</accession>
<gene>
    <name evidence="3" type="ORF">BBRV_LOCUS68186</name>
</gene>
<feature type="region of interest" description="Disordered" evidence="1">
    <location>
        <begin position="21"/>
        <end position="40"/>
    </location>
</feature>
<dbReference type="Pfam" id="PF16051">
    <property type="entry name" value="DUF4797"/>
    <property type="match status" value="1"/>
</dbReference>
<feature type="domain" description="DUF4797" evidence="2">
    <location>
        <begin position="166"/>
        <end position="200"/>
    </location>
</feature>
<name>A0A6V7K5X0_9HYME</name>
<dbReference type="AlphaFoldDB" id="A0A6V7K5X0"/>
<feature type="compositionally biased region" description="Low complexity" evidence="1">
    <location>
        <begin position="109"/>
        <end position="122"/>
    </location>
</feature>
<feature type="region of interest" description="Disordered" evidence="1">
    <location>
        <begin position="185"/>
        <end position="205"/>
    </location>
</feature>
<feature type="region of interest" description="Disordered" evidence="1">
    <location>
        <begin position="83"/>
        <end position="133"/>
    </location>
</feature>
<organism evidence="3">
    <name type="scientific">Bracon brevicornis</name>
    <dbReference type="NCBI Taxonomy" id="1563983"/>
    <lineage>
        <taxon>Eukaryota</taxon>
        <taxon>Metazoa</taxon>
        <taxon>Ecdysozoa</taxon>
        <taxon>Arthropoda</taxon>
        <taxon>Hexapoda</taxon>
        <taxon>Insecta</taxon>
        <taxon>Pterygota</taxon>
        <taxon>Neoptera</taxon>
        <taxon>Endopterygota</taxon>
        <taxon>Hymenoptera</taxon>
        <taxon>Apocrita</taxon>
        <taxon>Ichneumonoidea</taxon>
        <taxon>Braconidae</taxon>
        <taxon>Braconinae</taxon>
        <taxon>Bracon</taxon>
    </lineage>
</organism>
<evidence type="ECO:0000256" key="1">
    <source>
        <dbReference type="SAM" id="MobiDB-lite"/>
    </source>
</evidence>
<evidence type="ECO:0000259" key="2">
    <source>
        <dbReference type="Pfam" id="PF16051"/>
    </source>
</evidence>